<dbReference type="SUPFAM" id="SSF81324">
    <property type="entry name" value="Voltage-gated potassium channels"/>
    <property type="match status" value="1"/>
</dbReference>
<evidence type="ECO:0000256" key="1">
    <source>
        <dbReference type="ARBA" id="ARBA00004651"/>
    </source>
</evidence>
<keyword evidence="19" id="KW-1185">Reference proteome</keyword>
<keyword evidence="7" id="KW-0406">Ion transport</keyword>
<evidence type="ECO:0000313" key="19">
    <source>
        <dbReference type="Proteomes" id="UP001164746"/>
    </source>
</evidence>
<evidence type="ECO:0000313" key="18">
    <source>
        <dbReference type="EMBL" id="WAR07420.1"/>
    </source>
</evidence>
<keyword evidence="6" id="KW-0770">Synapse</keyword>
<dbReference type="InterPro" id="IPR001828">
    <property type="entry name" value="ANF_lig-bd_rcpt"/>
</dbReference>
<keyword evidence="10" id="KW-0325">Glycoprotein</keyword>
<evidence type="ECO:0000256" key="3">
    <source>
        <dbReference type="ARBA" id="ARBA00022475"/>
    </source>
</evidence>
<proteinExistence type="predicted"/>
<evidence type="ECO:0000256" key="9">
    <source>
        <dbReference type="ARBA" id="ARBA00023170"/>
    </source>
</evidence>
<feature type="transmembrane region" description="Helical" evidence="15">
    <location>
        <begin position="514"/>
        <end position="533"/>
    </location>
</feature>
<gene>
    <name evidence="18" type="ORF">MAR_017378</name>
</gene>
<name>A0ABY7EEE1_MYAAR</name>
<dbReference type="PANTHER" id="PTHR18966">
    <property type="entry name" value="IONOTROPIC GLUTAMATE RECEPTOR"/>
    <property type="match status" value="1"/>
</dbReference>
<dbReference type="EMBL" id="CP111017">
    <property type="protein sequence ID" value="WAR07420.1"/>
    <property type="molecule type" value="Genomic_DNA"/>
</dbReference>
<feature type="transmembrane region" description="Helical" evidence="15">
    <location>
        <begin position="590"/>
        <end position="612"/>
    </location>
</feature>
<feature type="non-terminal residue" evidence="18">
    <location>
        <position position="910"/>
    </location>
</feature>
<dbReference type="SMART" id="SM00918">
    <property type="entry name" value="Lig_chan-Glu_bd"/>
    <property type="match status" value="1"/>
</dbReference>
<dbReference type="Gene3D" id="3.40.190.10">
    <property type="entry name" value="Periplasmic binding protein-like II"/>
    <property type="match status" value="2"/>
</dbReference>
<keyword evidence="5 15" id="KW-1133">Transmembrane helix</keyword>
<evidence type="ECO:0000256" key="13">
    <source>
        <dbReference type="ARBA" id="ARBA00023303"/>
    </source>
</evidence>
<feature type="domain" description="Ionotropic glutamate receptor C-terminal" evidence="16">
    <location>
        <begin position="382"/>
        <end position="752"/>
    </location>
</feature>
<dbReference type="InterPro" id="IPR001320">
    <property type="entry name" value="Iontro_rcpt_C"/>
</dbReference>
<feature type="domain" description="Ionotropic glutamate receptor L-glutamate and glycine-binding" evidence="17">
    <location>
        <begin position="392"/>
        <end position="458"/>
    </location>
</feature>
<dbReference type="Pfam" id="PF00060">
    <property type="entry name" value="Lig_chan"/>
    <property type="match status" value="1"/>
</dbReference>
<keyword evidence="11" id="KW-0628">Postsynaptic cell membrane</keyword>
<accession>A0ABY7EEE1</accession>
<comment type="subcellular location">
    <subcellularLocation>
        <location evidence="1">Cell membrane</location>
        <topology evidence="1">Multi-pass membrane protein</topology>
    </subcellularLocation>
    <subcellularLocation>
        <location evidence="14">Postsynaptic cell membrane</location>
    </subcellularLocation>
</comment>
<dbReference type="InterPro" id="IPR015683">
    <property type="entry name" value="Ionotropic_Glu_rcpt"/>
</dbReference>
<dbReference type="Pfam" id="PF10613">
    <property type="entry name" value="Lig_chan-Glu_bd"/>
    <property type="match status" value="1"/>
</dbReference>
<keyword evidence="8 15" id="KW-0472">Membrane</keyword>
<evidence type="ECO:0000256" key="12">
    <source>
        <dbReference type="ARBA" id="ARBA00023286"/>
    </source>
</evidence>
<evidence type="ECO:0000256" key="7">
    <source>
        <dbReference type="ARBA" id="ARBA00023065"/>
    </source>
</evidence>
<evidence type="ECO:0000259" key="16">
    <source>
        <dbReference type="SMART" id="SM00079"/>
    </source>
</evidence>
<organism evidence="18 19">
    <name type="scientific">Mya arenaria</name>
    <name type="common">Soft-shell clam</name>
    <dbReference type="NCBI Taxonomy" id="6604"/>
    <lineage>
        <taxon>Eukaryota</taxon>
        <taxon>Metazoa</taxon>
        <taxon>Spiralia</taxon>
        <taxon>Lophotrochozoa</taxon>
        <taxon>Mollusca</taxon>
        <taxon>Bivalvia</taxon>
        <taxon>Autobranchia</taxon>
        <taxon>Heteroconchia</taxon>
        <taxon>Euheterodonta</taxon>
        <taxon>Imparidentia</taxon>
        <taxon>Neoheterodontei</taxon>
        <taxon>Myida</taxon>
        <taxon>Myoidea</taxon>
        <taxon>Myidae</taxon>
        <taxon>Mya</taxon>
    </lineage>
</organism>
<dbReference type="SUPFAM" id="SSF53850">
    <property type="entry name" value="Periplasmic binding protein-like II"/>
    <property type="match status" value="1"/>
</dbReference>
<keyword evidence="4 15" id="KW-0812">Transmembrane</keyword>
<reference evidence="18" key="1">
    <citation type="submission" date="2022-11" db="EMBL/GenBank/DDBJ databases">
        <title>Centuries of genome instability and evolution in soft-shell clam transmissible cancer (bioRxiv).</title>
        <authorList>
            <person name="Hart S.F.M."/>
            <person name="Yonemitsu M.A."/>
            <person name="Giersch R.M."/>
            <person name="Beal B.F."/>
            <person name="Arriagada G."/>
            <person name="Davis B.W."/>
            <person name="Ostrander E.A."/>
            <person name="Goff S.P."/>
            <person name="Metzger M.J."/>
        </authorList>
    </citation>
    <scope>NUCLEOTIDE SEQUENCE</scope>
    <source>
        <strain evidence="18">MELC-2E11</strain>
        <tissue evidence="18">Siphon/mantle</tissue>
    </source>
</reference>
<evidence type="ECO:0000256" key="2">
    <source>
        <dbReference type="ARBA" id="ARBA00022448"/>
    </source>
</evidence>
<keyword evidence="9" id="KW-0675">Receptor</keyword>
<dbReference type="Proteomes" id="UP001164746">
    <property type="component" value="Chromosome 6"/>
</dbReference>
<keyword evidence="3" id="KW-1003">Cell membrane</keyword>
<evidence type="ECO:0000256" key="11">
    <source>
        <dbReference type="ARBA" id="ARBA00023257"/>
    </source>
</evidence>
<dbReference type="InterPro" id="IPR028082">
    <property type="entry name" value="Peripla_BP_I"/>
</dbReference>
<dbReference type="InterPro" id="IPR001508">
    <property type="entry name" value="Iono_Glu_rcpt_met"/>
</dbReference>
<dbReference type="SMART" id="SM00079">
    <property type="entry name" value="PBPe"/>
    <property type="match status" value="1"/>
</dbReference>
<dbReference type="InterPro" id="IPR019594">
    <property type="entry name" value="Glu/Gly-bd"/>
</dbReference>
<keyword evidence="13" id="KW-0407">Ion channel</keyword>
<dbReference type="Pfam" id="PF01094">
    <property type="entry name" value="ANF_receptor"/>
    <property type="match status" value="1"/>
</dbReference>
<dbReference type="SUPFAM" id="SSF53822">
    <property type="entry name" value="Periplasmic binding protein-like I"/>
    <property type="match status" value="1"/>
</dbReference>
<evidence type="ECO:0000256" key="14">
    <source>
        <dbReference type="ARBA" id="ARBA00034100"/>
    </source>
</evidence>
<feature type="transmembrane region" description="Helical" evidence="15">
    <location>
        <begin position="777"/>
        <end position="798"/>
    </location>
</feature>
<dbReference type="Gene3D" id="1.10.287.70">
    <property type="match status" value="1"/>
</dbReference>
<evidence type="ECO:0000256" key="8">
    <source>
        <dbReference type="ARBA" id="ARBA00023136"/>
    </source>
</evidence>
<evidence type="ECO:0000256" key="15">
    <source>
        <dbReference type="SAM" id="Phobius"/>
    </source>
</evidence>
<evidence type="ECO:0000256" key="6">
    <source>
        <dbReference type="ARBA" id="ARBA00023018"/>
    </source>
</evidence>
<evidence type="ECO:0000256" key="10">
    <source>
        <dbReference type="ARBA" id="ARBA00023180"/>
    </source>
</evidence>
<evidence type="ECO:0000259" key="17">
    <source>
        <dbReference type="SMART" id="SM00918"/>
    </source>
</evidence>
<keyword evidence="12" id="KW-1071">Ligand-gated ion channel</keyword>
<dbReference type="PRINTS" id="PR00177">
    <property type="entry name" value="NMDARECEPTOR"/>
</dbReference>
<evidence type="ECO:0000256" key="5">
    <source>
        <dbReference type="ARBA" id="ARBA00022989"/>
    </source>
</evidence>
<protein>
    <submittedName>
        <fullName evidence="18">GRIK2-like protein</fullName>
    </submittedName>
</protein>
<keyword evidence="2" id="KW-0813">Transport</keyword>
<dbReference type="Gene3D" id="3.40.50.2300">
    <property type="match status" value="2"/>
</dbReference>
<evidence type="ECO:0000256" key="4">
    <source>
        <dbReference type="ARBA" id="ARBA00022692"/>
    </source>
</evidence>
<sequence length="910" mass="102879">GLFGDDEPENVVNAFKYAVYRVSHELDLPRNVELVYDIQRIPIANRFEASKKVCEQLAQSTMCTFGPVHPDVAAFAGSACSNLHVPHIETRVDSNAIPPSSFSINLHPESQHLAKAVLDVVLKFGWTEMLIIYNNHIGLLKVQSLLRSSNATAGMSVIVRQADQINMRAILKEAKMKHWRHIIVELDIPETALFLKMALQEGMIDSYHHIVINNLDIELLDLEDYRHNFVNLTGFRLLHMAESFTKNILFDMELFQENTLLPILNGTSLPYQCALIFDAVYLLTHALMEMERFQFVTSPNTTCDDINPWTEGRQLYNYLNNIHINGLTGPIRLSRGRRLNFQLDILELGEEGLRRTGSWAPGYGVNITQSRFLAQGVFGNKTLLVSTLLDPPYAMLRTEMVKGKPLKGNDRYEGFCVDLLAEIARIVGFEYTIVPVPDGRFGVLQDGKWDGIVRELIDRKVDLAVAALTINYEREQYIDFTKPFLNLGISILFNMPRREKPGLFSFMNPLAVEIWVYIVAAYFIVSMTIFILARFSPYEWYNPHPCNPETDTVENSFTLSNSFWFCVGTLMQQGSDINPRAVSTRIVGSTWWLFTLIIISSYTANLAAFLTVERMVSPIESAEDLAKQTDISYGTLSGGSTMSFFRDSSIETYQRMWNFMESKDPSVFAKSNQDGIDRVEAGGYAFLMESTSIEYITQRNCNLMQVGGLLDSKGYGIATPMDSPLKDKLSMAILNLQEEGKVQMLYNKWWKGSSSCVRDDKQDTKASALGVDNVGGIFVFLVGGLSLAVIIAFAEFVWNSKTNAREDKQSLCSEMAEELRFAVKCHGSSQKPKHRKRVCVNCKSVKHKPDCPHTVIRAESGNGTVHMRDRRHSRDYLQRTTGDFEMDYIHDKCDFGAGGYLHVEYSDTDS</sequence>